<reference evidence="4" key="3">
    <citation type="journal article" date="2014" name="Nature">
        <title>Elephant shark genome provides unique insights into gnathostome evolution.</title>
        <authorList>
            <consortium name="International Elephant Shark Genome Sequencing Consortium"/>
            <person name="Venkatesh B."/>
            <person name="Lee A.P."/>
            <person name="Ravi V."/>
            <person name="Maurya A.K."/>
            <person name="Lian M.M."/>
            <person name="Swann J.B."/>
            <person name="Ohta Y."/>
            <person name="Flajnik M.F."/>
            <person name="Sutoh Y."/>
            <person name="Kasahara M."/>
            <person name="Hoon S."/>
            <person name="Gangu V."/>
            <person name="Roy S.W."/>
            <person name="Irimia M."/>
            <person name="Korzh V."/>
            <person name="Kondrychyn I."/>
            <person name="Lim Z.W."/>
            <person name="Tay B.H."/>
            <person name="Tohari S."/>
            <person name="Kong K.W."/>
            <person name="Ho S."/>
            <person name="Lorente-Galdos B."/>
            <person name="Quilez J."/>
            <person name="Marques-Bonet T."/>
            <person name="Raney B.J."/>
            <person name="Ingham P.W."/>
            <person name="Tay A."/>
            <person name="Hillier L.W."/>
            <person name="Minx P."/>
            <person name="Boehm T."/>
            <person name="Wilson R.K."/>
            <person name="Brenner S."/>
            <person name="Warren W.C."/>
        </authorList>
    </citation>
    <scope>NUCLEOTIDE SEQUENCE [LARGE SCALE GENOMIC DNA]</scope>
</reference>
<name>A0A4W3GMM6_CALMI</name>
<reference evidence="4" key="2">
    <citation type="journal article" date="2007" name="PLoS Biol.">
        <title>Survey sequencing and comparative analysis of the elephant shark (Callorhinchus milii) genome.</title>
        <authorList>
            <person name="Venkatesh B."/>
            <person name="Kirkness E.F."/>
            <person name="Loh Y.H."/>
            <person name="Halpern A.L."/>
            <person name="Lee A.P."/>
            <person name="Johnson J."/>
            <person name="Dandona N."/>
            <person name="Viswanathan L.D."/>
            <person name="Tay A."/>
            <person name="Venter J.C."/>
            <person name="Strausberg R.L."/>
            <person name="Brenner S."/>
        </authorList>
    </citation>
    <scope>NUCLEOTIDE SEQUENCE [LARGE SCALE GENOMIC DNA]</scope>
</reference>
<dbReference type="GeneTree" id="ENSGT00990000203803"/>
<evidence type="ECO:0000313" key="4">
    <source>
        <dbReference type="Proteomes" id="UP000314986"/>
    </source>
</evidence>
<evidence type="ECO:0000259" key="2">
    <source>
        <dbReference type="PROSITE" id="PS50245"/>
    </source>
</evidence>
<dbReference type="InParanoid" id="A0A4W3GMM6"/>
<dbReference type="PROSITE" id="PS50245">
    <property type="entry name" value="CAP_GLY_2"/>
    <property type="match status" value="1"/>
</dbReference>
<dbReference type="Pfam" id="PF01302">
    <property type="entry name" value="CAP_GLY"/>
    <property type="match status" value="1"/>
</dbReference>
<accession>A0A4W3GMM6</accession>
<keyword evidence="4" id="KW-1185">Reference proteome</keyword>
<dbReference type="SUPFAM" id="SSF74924">
    <property type="entry name" value="Cap-Gly domain"/>
    <property type="match status" value="1"/>
</dbReference>
<dbReference type="STRING" id="7868.ENSCMIP00000005113"/>
<protein>
    <recommendedName>
        <fullName evidence="2">CAP-Gly domain-containing protein</fullName>
    </recommendedName>
</protein>
<proteinExistence type="predicted"/>
<organism evidence="3 4">
    <name type="scientific">Callorhinchus milii</name>
    <name type="common">Ghost shark</name>
    <dbReference type="NCBI Taxonomy" id="7868"/>
    <lineage>
        <taxon>Eukaryota</taxon>
        <taxon>Metazoa</taxon>
        <taxon>Chordata</taxon>
        <taxon>Craniata</taxon>
        <taxon>Vertebrata</taxon>
        <taxon>Chondrichthyes</taxon>
        <taxon>Holocephali</taxon>
        <taxon>Chimaeriformes</taxon>
        <taxon>Callorhinchidae</taxon>
        <taxon>Callorhinchus</taxon>
    </lineage>
</organism>
<dbReference type="Proteomes" id="UP000314986">
    <property type="component" value="Unassembled WGS sequence"/>
</dbReference>
<reference evidence="4" key="1">
    <citation type="journal article" date="2006" name="Science">
        <title>Ancient noncoding elements conserved in the human genome.</title>
        <authorList>
            <person name="Venkatesh B."/>
            <person name="Kirkness E.F."/>
            <person name="Loh Y.H."/>
            <person name="Halpern A.L."/>
            <person name="Lee A.P."/>
            <person name="Johnson J."/>
            <person name="Dandona N."/>
            <person name="Viswanathan L.D."/>
            <person name="Tay A."/>
            <person name="Venter J.C."/>
            <person name="Strausberg R.L."/>
            <person name="Brenner S."/>
        </authorList>
    </citation>
    <scope>NUCLEOTIDE SEQUENCE [LARGE SCALE GENOMIC DNA]</scope>
</reference>
<evidence type="ECO:0000313" key="3">
    <source>
        <dbReference type="Ensembl" id="ENSCMIP00000005113.1"/>
    </source>
</evidence>
<reference evidence="3" key="5">
    <citation type="submission" date="2025-09" db="UniProtKB">
        <authorList>
            <consortium name="Ensembl"/>
        </authorList>
    </citation>
    <scope>IDENTIFICATION</scope>
</reference>
<dbReference type="OMA" id="ISTDYWN"/>
<evidence type="ECO:0000256" key="1">
    <source>
        <dbReference type="SAM" id="MobiDB-lite"/>
    </source>
</evidence>
<dbReference type="SMART" id="SM01052">
    <property type="entry name" value="CAP_GLY"/>
    <property type="match status" value="1"/>
</dbReference>
<dbReference type="InterPro" id="IPR036859">
    <property type="entry name" value="CAP-Gly_dom_sf"/>
</dbReference>
<dbReference type="Ensembl" id="ENSCMIT00000005295.1">
    <property type="protein sequence ID" value="ENSCMIP00000005113.1"/>
    <property type="gene ID" value="ENSCMIG00000003015.1"/>
</dbReference>
<feature type="region of interest" description="Disordered" evidence="1">
    <location>
        <begin position="1"/>
        <end position="28"/>
    </location>
</feature>
<dbReference type="InterPro" id="IPR000938">
    <property type="entry name" value="CAP-Gly_domain"/>
</dbReference>
<dbReference type="Gene3D" id="2.30.30.190">
    <property type="entry name" value="CAP Gly-rich-like domain"/>
    <property type="match status" value="1"/>
</dbReference>
<dbReference type="AlphaFoldDB" id="A0A4W3GMM6"/>
<sequence length="139" mass="15464">MPSLREINGDSSKHCSRSTPRKSSSSQAAVWRTFNRNNHPMRPALCKAVLPRRPFAPRSVADLKIGHVVKFSRPAGKISKGAVKYLGPLPGRHEVYLGVELEGNEVGKHDGIFEGVRYFICKTSKGVFVNFSKVIMAWE</sequence>
<feature type="domain" description="CAP-Gly" evidence="2">
    <location>
        <begin position="87"/>
        <end position="130"/>
    </location>
</feature>
<reference evidence="3" key="4">
    <citation type="submission" date="2025-08" db="UniProtKB">
        <authorList>
            <consortium name="Ensembl"/>
        </authorList>
    </citation>
    <scope>IDENTIFICATION</scope>
</reference>